<comment type="similarity">
    <text evidence="3">Belongs to the IucA/IucC family.</text>
</comment>
<dbReference type="Pfam" id="PF04183">
    <property type="entry name" value="IucA_IucC"/>
    <property type="match status" value="1"/>
</dbReference>
<comment type="caution">
    <text evidence="7">The sequence shown here is derived from an EMBL/GenBank/DDBJ whole genome shotgun (WGS) entry which is preliminary data.</text>
</comment>
<reference evidence="8" key="1">
    <citation type="journal article" date="2019" name="Int. J. Syst. Evol. Microbiol.">
        <title>The Global Catalogue of Microorganisms (GCM) 10K type strain sequencing project: providing services to taxonomists for standard genome sequencing and annotation.</title>
        <authorList>
            <consortium name="The Broad Institute Genomics Platform"/>
            <consortium name="The Broad Institute Genome Sequencing Center for Infectious Disease"/>
            <person name="Wu L."/>
            <person name="Ma J."/>
        </authorList>
    </citation>
    <scope>NUCLEOTIDE SEQUENCE [LARGE SCALE GENOMIC DNA]</scope>
    <source>
        <strain evidence="8">CCM 8653</strain>
    </source>
</reference>
<dbReference type="EMBL" id="BMDG01000010">
    <property type="protein sequence ID" value="GGI10238.1"/>
    <property type="molecule type" value="Genomic_DNA"/>
</dbReference>
<dbReference type="PANTHER" id="PTHR34384:SF6">
    <property type="entry name" value="STAPHYLOFERRIN B SYNTHASE"/>
    <property type="match status" value="1"/>
</dbReference>
<dbReference type="Gene3D" id="1.10.510.40">
    <property type="match status" value="1"/>
</dbReference>
<dbReference type="SUPFAM" id="SSF55729">
    <property type="entry name" value="Acyl-CoA N-acyltransferases (Nat)"/>
    <property type="match status" value="1"/>
</dbReference>
<sequence>MTALAAARTARGPAFATTGRAGTITLEPADPGRDAATLRSWLAHPASAFWRMDHLDVAGVRAYLAGVAADDDQDAWLGRLDGEPTFYVETYDPARVLLGGVHDAEPGDLGMHLLVAPPPADPAARRHGLTDAVMGAVVRCCLAPRRAGGLGAGRVVVEPDVANRAALAKNAAAGFRVLREVDVADGGHTKRAALSVCAAEDFAASPLGPGTDPAPHLRPGLAAHAHRHLAAKALGELAHERLFRPEPDGEAGPGEPGTDGRGRYVLALDGVTYRFTARTFALEHWVVDPSSITRTAGPSEAELPVDVLELVAELQPLLQVPDDLVATYLEELSATLAAGAAKRERELTGASPQVPDLAAALVPGTAERRDAAGDEHRRAAAFQATEAAMTEGHPGFLANNGRIGFSLDDYRAYAPERGERVRLVWLAARREHTHLALGEGLTEQGLYSAELSGAERAAFADRLAARSLDPADYLYLPVHPWQWQHRLPVTFAADVARDDLVPLGPGADEYQPQQSIRTLFNRTRPDRHYVKVALAIQNMGFLRGLSPQYMRATPLINDWVAGVVEGDPTLRACGFEVLRERASVGYTGDVYHRTATPNAHRKMLAALWRSSPVPRTAPGERLATMASLLHRDARGRALATALVRASGIGAEEWLRAYLDAYLYPLVHCLLAHDLAFMPHGENLVLVLRDGVVRRAFMKDIGEEVAVLGDRALPAGAERVRADVDDEERARVIFTDVFDGVLRHLAGILAVDGVLGEGRFWAVVGQVLDRHAAEHPDLASRPGRGVDLRAPRFAHACLNRLQLRNTLEMVDLADQSSTLLYAGTLANPVAR</sequence>
<dbReference type="PANTHER" id="PTHR34384">
    <property type="entry name" value="L-2,3-DIAMINOPROPANOATE--CITRATE LIGASE"/>
    <property type="match status" value="1"/>
</dbReference>
<evidence type="ECO:0000256" key="5">
    <source>
        <dbReference type="ARBA" id="ARBA00031122"/>
    </source>
</evidence>
<dbReference type="InterPro" id="IPR016181">
    <property type="entry name" value="Acyl_CoA_acyltransferase"/>
</dbReference>
<feature type="domain" description="Acyltransferase MbtK/IucB-like conserved" evidence="6">
    <location>
        <begin position="27"/>
        <end position="74"/>
    </location>
</feature>
<dbReference type="Gene3D" id="3.30.310.280">
    <property type="match status" value="1"/>
</dbReference>
<evidence type="ECO:0000313" key="7">
    <source>
        <dbReference type="EMBL" id="GGI10238.1"/>
    </source>
</evidence>
<evidence type="ECO:0000256" key="1">
    <source>
        <dbReference type="ARBA" id="ARBA00003818"/>
    </source>
</evidence>
<dbReference type="InterPro" id="IPR007310">
    <property type="entry name" value="Aerobactin_biosyn_IucA/IucC_N"/>
</dbReference>
<dbReference type="Gene3D" id="6.10.250.3370">
    <property type="match status" value="1"/>
</dbReference>
<name>A0ABQ2BBJ0_9MICO</name>
<evidence type="ECO:0000256" key="4">
    <source>
        <dbReference type="ARBA" id="ARBA00020586"/>
    </source>
</evidence>
<accession>A0ABQ2BBJ0</accession>
<dbReference type="Pfam" id="PF13523">
    <property type="entry name" value="Acetyltransf_8"/>
    <property type="match status" value="1"/>
</dbReference>
<organism evidence="7 8">
    <name type="scientific">Isoptericola cucumis</name>
    <dbReference type="NCBI Taxonomy" id="1776856"/>
    <lineage>
        <taxon>Bacteria</taxon>
        <taxon>Bacillati</taxon>
        <taxon>Actinomycetota</taxon>
        <taxon>Actinomycetes</taxon>
        <taxon>Micrococcales</taxon>
        <taxon>Promicromonosporaceae</taxon>
        <taxon>Isoptericola</taxon>
    </lineage>
</organism>
<dbReference type="InterPro" id="IPR019432">
    <property type="entry name" value="Acyltransferase_MbtK/IucB-like"/>
</dbReference>
<dbReference type="InterPro" id="IPR037455">
    <property type="entry name" value="LucA/IucC-like"/>
</dbReference>
<dbReference type="InterPro" id="IPR022770">
    <property type="entry name" value="IucA/IucC-like_C"/>
</dbReference>
<dbReference type="Proteomes" id="UP000632535">
    <property type="component" value="Unassembled WGS sequence"/>
</dbReference>
<dbReference type="Pfam" id="PF06276">
    <property type="entry name" value="FhuF"/>
    <property type="match status" value="1"/>
</dbReference>
<proteinExistence type="inferred from homology"/>
<evidence type="ECO:0000313" key="8">
    <source>
        <dbReference type="Proteomes" id="UP000632535"/>
    </source>
</evidence>
<dbReference type="Gene3D" id="3.40.630.30">
    <property type="match status" value="1"/>
</dbReference>
<keyword evidence="8" id="KW-1185">Reference proteome</keyword>
<evidence type="ECO:0000259" key="6">
    <source>
        <dbReference type="SMART" id="SM01006"/>
    </source>
</evidence>
<dbReference type="RefSeq" id="WP_188524544.1">
    <property type="nucleotide sequence ID" value="NZ_BMDG01000010.1"/>
</dbReference>
<evidence type="ECO:0000256" key="2">
    <source>
        <dbReference type="ARBA" id="ARBA00005102"/>
    </source>
</evidence>
<comment type="function">
    <text evidence="1">Acyltransferase required for the direct transfer of medium- to long-chain fatty acyl moieties from a carrier protein (MbtL) on to the epsilon-amino group of lysine residue in the mycobactin core.</text>
</comment>
<gene>
    <name evidence="7" type="ORF">GCM10007368_30250</name>
</gene>
<comment type="pathway">
    <text evidence="2">Siderophore biosynthesis; mycobactin biosynthesis.</text>
</comment>
<dbReference type="SMART" id="SM01006">
    <property type="entry name" value="AlcB"/>
    <property type="match status" value="1"/>
</dbReference>
<evidence type="ECO:0000256" key="3">
    <source>
        <dbReference type="ARBA" id="ARBA00007832"/>
    </source>
</evidence>
<protein>
    <recommendedName>
        <fullName evidence="4">Lysine N-acyltransferase MbtK</fullName>
    </recommendedName>
    <alternativeName>
        <fullName evidence="5">Mycobactin synthase protein K</fullName>
    </alternativeName>
</protein>